<proteinExistence type="predicted"/>
<dbReference type="VEuPathDB" id="FungiDB:GMDG_06299"/>
<sequence>MANLPPKLARRHAQRVGLHNGRGGVPSAVLANMEEQRRLHEPRLQKKKIHRRKQLASPHAGDELRPDSGYNSQSESESDSAEAVSYRQKIADFSKAGVNLSNHGDDTKVMIARAEEFWALFWAKLKAEKEAAPEGEDLDFVLGENPSEALTEGKAPIFKAYLCWRYENSRITKESSIVTYWKTLSMLYAQVAKRYMTDDILFDIRNWIPQYLELDTSEKEKYALFVDDLCNLQHGNWVDDTELYPHERLRVQETLLMDFGGCTSSRPKALVGKRPLLYSDITFQLFPSTVKGKRPIIVMTLNLKHIKRSGGKSKKKKFTFYEGEDLSCCAVSFMLALALADNAFKNKFKSLRDIYNLVVPPDADRITLEWDDEWAERPVFRDVKVTANGVRISKSKPFQYAKYRYYFVRLGRVMGYEKALELYGLRRGSGKELNDALTPEERRHIMGNSGDVYERYYMPDFVDKDCQGIYLGTPRRDDLIRRVGRLARHGRCPSCLTDEQKLEIKNHPDIVKASALRNTYGHEIKLKGYTTIKAAQGTKLFEQHKEAQANINNLRRQLSDELLKKTIKEFHINVHTEEVNRQMQGIFPANALTAPPKKYELKERAAIVKMLGMPLNDLDEDQVIEVRIAFVDNLALICNRQECPRKYKGPKLEKQQPVHLSDVQKLYKNETIVSVQQIQGPDLTCDLCKSDEEAGPAKKDKIFKRIDILRKHVRTQHLNLVASDAKIHCRRDGCSEVLTGRISYLNHTHHRHGLYL</sequence>
<dbReference type="EMBL" id="KV441391">
    <property type="protein sequence ID" value="OAF60512.1"/>
    <property type="molecule type" value="Genomic_DNA"/>
</dbReference>
<dbReference type="PANTHER" id="PTHR37535:SF2">
    <property type="entry name" value="FINGER DOMAIN PROTEIN, PUTATIVE (AFU_ORTHOLOGUE AFUA_6G09300)-RELATED"/>
    <property type="match status" value="1"/>
</dbReference>
<feature type="coiled-coil region" evidence="1">
    <location>
        <begin position="537"/>
        <end position="564"/>
    </location>
</feature>
<dbReference type="RefSeq" id="XP_024325793.1">
    <property type="nucleotide sequence ID" value="XM_024467131.1"/>
</dbReference>
<evidence type="ECO:0000256" key="2">
    <source>
        <dbReference type="SAM" id="MobiDB-lite"/>
    </source>
</evidence>
<feature type="compositionally biased region" description="Basic residues" evidence="2">
    <location>
        <begin position="45"/>
        <end position="54"/>
    </location>
</feature>
<gene>
    <name evidence="3" type="ORF">VC83_03485</name>
</gene>
<organism evidence="3">
    <name type="scientific">Pseudogymnoascus destructans</name>
    <dbReference type="NCBI Taxonomy" id="655981"/>
    <lineage>
        <taxon>Eukaryota</taxon>
        <taxon>Fungi</taxon>
        <taxon>Dikarya</taxon>
        <taxon>Ascomycota</taxon>
        <taxon>Pezizomycotina</taxon>
        <taxon>Leotiomycetes</taxon>
        <taxon>Thelebolales</taxon>
        <taxon>Thelebolaceae</taxon>
        <taxon>Pseudogymnoascus</taxon>
    </lineage>
</organism>
<reference evidence="3" key="1">
    <citation type="submission" date="2016-03" db="EMBL/GenBank/DDBJ databases">
        <title>Updated assembly of Pseudogymnoascus destructans, the fungus causing white-nose syndrome of bats.</title>
        <authorList>
            <person name="Palmer J.M."/>
            <person name="Drees K.P."/>
            <person name="Foster J.T."/>
            <person name="Lindner D.L."/>
        </authorList>
    </citation>
    <scope>NUCLEOTIDE SEQUENCE [LARGE SCALE GENOMIC DNA]</scope>
    <source>
        <strain evidence="3">20631-21</strain>
    </source>
</reference>
<evidence type="ECO:0000256" key="1">
    <source>
        <dbReference type="SAM" id="Coils"/>
    </source>
</evidence>
<dbReference type="GeneID" id="36286561"/>
<dbReference type="Pfam" id="PF11917">
    <property type="entry name" value="DUF3435"/>
    <property type="match status" value="1"/>
</dbReference>
<dbReference type="OrthoDB" id="4485682at2759"/>
<evidence type="ECO:0008006" key="4">
    <source>
        <dbReference type="Google" id="ProtNLM"/>
    </source>
</evidence>
<dbReference type="PANTHER" id="PTHR37535">
    <property type="entry name" value="FLUG DOMAIN PROTEIN"/>
    <property type="match status" value="1"/>
</dbReference>
<dbReference type="AlphaFoldDB" id="A0A177AGH9"/>
<accession>A0A177AGH9</accession>
<keyword evidence="1" id="KW-0175">Coiled coil</keyword>
<dbReference type="eggNOG" id="ENOG502SS75">
    <property type="taxonomic scope" value="Eukaryota"/>
</dbReference>
<feature type="compositionally biased region" description="Basic and acidic residues" evidence="2">
    <location>
        <begin position="34"/>
        <end position="44"/>
    </location>
</feature>
<name>A0A177AGH9_9PEZI</name>
<evidence type="ECO:0000313" key="3">
    <source>
        <dbReference type="EMBL" id="OAF60512.1"/>
    </source>
</evidence>
<feature type="region of interest" description="Disordered" evidence="2">
    <location>
        <begin position="1"/>
        <end position="81"/>
    </location>
</feature>
<protein>
    <recommendedName>
        <fullName evidence="4">C2H2-type domain-containing protein</fullName>
    </recommendedName>
</protein>
<dbReference type="InterPro" id="IPR021842">
    <property type="entry name" value="DUF3435"/>
</dbReference>
<dbReference type="Proteomes" id="UP000077154">
    <property type="component" value="Unassembled WGS sequence"/>
</dbReference>